<protein>
    <submittedName>
        <fullName evidence="1">Uncharacterized protein</fullName>
    </submittedName>
</protein>
<evidence type="ECO:0000313" key="1">
    <source>
        <dbReference type="EMBL" id="CAA2991081.1"/>
    </source>
</evidence>
<dbReference type="Proteomes" id="UP000594638">
    <property type="component" value="Unassembled WGS sequence"/>
</dbReference>
<reference evidence="1 2" key="1">
    <citation type="submission" date="2019-12" db="EMBL/GenBank/DDBJ databases">
        <authorList>
            <person name="Alioto T."/>
            <person name="Alioto T."/>
            <person name="Gomez Garrido J."/>
        </authorList>
    </citation>
    <scope>NUCLEOTIDE SEQUENCE [LARGE SCALE GENOMIC DNA]</scope>
</reference>
<dbReference type="EMBL" id="CACTIH010004676">
    <property type="protein sequence ID" value="CAA2991081.1"/>
    <property type="molecule type" value="Genomic_DNA"/>
</dbReference>
<comment type="caution">
    <text evidence="1">The sequence shown here is derived from an EMBL/GenBank/DDBJ whole genome shotgun (WGS) entry which is preliminary data.</text>
</comment>
<organism evidence="1 2">
    <name type="scientific">Olea europaea subsp. europaea</name>
    <dbReference type="NCBI Taxonomy" id="158383"/>
    <lineage>
        <taxon>Eukaryota</taxon>
        <taxon>Viridiplantae</taxon>
        <taxon>Streptophyta</taxon>
        <taxon>Embryophyta</taxon>
        <taxon>Tracheophyta</taxon>
        <taxon>Spermatophyta</taxon>
        <taxon>Magnoliopsida</taxon>
        <taxon>eudicotyledons</taxon>
        <taxon>Gunneridae</taxon>
        <taxon>Pentapetalae</taxon>
        <taxon>asterids</taxon>
        <taxon>lamiids</taxon>
        <taxon>Lamiales</taxon>
        <taxon>Oleaceae</taxon>
        <taxon>Oleeae</taxon>
        <taxon>Olea</taxon>
    </lineage>
</organism>
<sequence>RLEYTASQAKRLIECLFDAESGVGLSELVGAESGVMAVGWDVGVILVPGLL</sequence>
<gene>
    <name evidence="1" type="ORF">OLEA9_A047258</name>
</gene>
<proteinExistence type="predicted"/>
<keyword evidence="2" id="KW-1185">Reference proteome</keyword>
<name>A0A8S0SGY7_OLEEU</name>
<accession>A0A8S0SGY7</accession>
<feature type="non-terminal residue" evidence="1">
    <location>
        <position position="51"/>
    </location>
</feature>
<dbReference type="Gramene" id="OE9A047258T1">
    <property type="protein sequence ID" value="OE9A047258C1"/>
    <property type="gene ID" value="OE9A047258"/>
</dbReference>
<evidence type="ECO:0000313" key="2">
    <source>
        <dbReference type="Proteomes" id="UP000594638"/>
    </source>
</evidence>
<feature type="non-terminal residue" evidence="1">
    <location>
        <position position="1"/>
    </location>
</feature>
<dbReference type="AlphaFoldDB" id="A0A8S0SGY7"/>